<protein>
    <submittedName>
        <fullName evidence="1">Uncharacterized protein</fullName>
    </submittedName>
</protein>
<evidence type="ECO:0000313" key="2">
    <source>
        <dbReference type="Proteomes" id="UP000078046"/>
    </source>
</evidence>
<organism evidence="1 2">
    <name type="scientific">Intoshia linei</name>
    <dbReference type="NCBI Taxonomy" id="1819745"/>
    <lineage>
        <taxon>Eukaryota</taxon>
        <taxon>Metazoa</taxon>
        <taxon>Spiralia</taxon>
        <taxon>Lophotrochozoa</taxon>
        <taxon>Mesozoa</taxon>
        <taxon>Orthonectida</taxon>
        <taxon>Rhopaluridae</taxon>
        <taxon>Intoshia</taxon>
    </lineage>
</organism>
<dbReference type="EMBL" id="LWCA01001770">
    <property type="protein sequence ID" value="OAF64530.1"/>
    <property type="molecule type" value="Genomic_DNA"/>
</dbReference>
<evidence type="ECO:0000313" key="1">
    <source>
        <dbReference type="EMBL" id="OAF64530.1"/>
    </source>
</evidence>
<comment type="caution">
    <text evidence="1">The sequence shown here is derived from an EMBL/GenBank/DDBJ whole genome shotgun (WGS) entry which is preliminary data.</text>
</comment>
<sequence length="183" mass="21417">MYNQSDWIKQRMNFESIISKLNEILDFCNTFQIEYDQSKIASDSSSIDKILLNIRNGNDTCKKYKEKYIQINQNLKNIYSSTLNSNVDIADAKSDTDELMEICQRKLNSKFSNFDESIQNLNQQKVVIVMIEKIEHYIGVIKSHVQVVSRSFLKIGENIEKCKEFRNMNTENNVRINKLLEGK</sequence>
<gene>
    <name evidence="1" type="ORF">A3Q56_07773</name>
</gene>
<name>A0A177ART3_9BILA</name>
<reference evidence="1 2" key="1">
    <citation type="submission" date="2016-04" db="EMBL/GenBank/DDBJ databases">
        <title>The genome of Intoshia linei affirms orthonectids as highly simplified spiralians.</title>
        <authorList>
            <person name="Mikhailov K.V."/>
            <person name="Slusarev G.S."/>
            <person name="Nikitin M.A."/>
            <person name="Logacheva M.D."/>
            <person name="Penin A."/>
            <person name="Aleoshin V."/>
            <person name="Panchin Y.V."/>
        </authorList>
    </citation>
    <scope>NUCLEOTIDE SEQUENCE [LARGE SCALE GENOMIC DNA]</scope>
    <source>
        <strain evidence="1">Intl2013</strain>
        <tissue evidence="1">Whole animal</tissue>
    </source>
</reference>
<proteinExistence type="predicted"/>
<dbReference type="AlphaFoldDB" id="A0A177ART3"/>
<keyword evidence="2" id="KW-1185">Reference proteome</keyword>
<dbReference type="Proteomes" id="UP000078046">
    <property type="component" value="Unassembled WGS sequence"/>
</dbReference>
<accession>A0A177ART3</accession>